<dbReference type="GO" id="GO:0046872">
    <property type="term" value="F:metal ion binding"/>
    <property type="evidence" value="ECO:0007669"/>
    <property type="project" value="UniProtKB-KW"/>
</dbReference>
<keyword evidence="3" id="KW-0964">Secreted</keyword>
<accession>A0AB39YLU8</accession>
<dbReference type="InterPro" id="IPR012334">
    <property type="entry name" value="Pectin_lyas_fold"/>
</dbReference>
<dbReference type="PANTHER" id="PTHR40088">
    <property type="entry name" value="PECTATE LYASE (EUROFUNG)"/>
    <property type="match status" value="1"/>
</dbReference>
<dbReference type="InterPro" id="IPR039448">
    <property type="entry name" value="Beta_helix"/>
</dbReference>
<dbReference type="EMBL" id="CP165735">
    <property type="protein sequence ID" value="XDV71310.1"/>
    <property type="molecule type" value="Genomic_DNA"/>
</dbReference>
<comment type="similarity">
    <text evidence="8">Belongs to the polysaccharide lyase 9 family.</text>
</comment>
<comment type="cofactor">
    <cofactor evidence="1">
        <name>Ca(2+)</name>
        <dbReference type="ChEBI" id="CHEBI:29108"/>
    </cofactor>
</comment>
<dbReference type="SUPFAM" id="SSF51126">
    <property type="entry name" value="Pectin lyase-like"/>
    <property type="match status" value="1"/>
</dbReference>
<sequence>MTHVNIFPANSENPFSAPARRDVLRLMGVGAVVGAVGFGVGEGVLGAGSAVASSGRKLYVRADAGTGPDHDGSSPERAFNTLQAASNVTEPGDTVLIMNGTYIDDGTPGNQGTLNITRSGTAGQPITYTAFPGHRPVITVTRNSWTGIRITSASYITIENLTLSGLAATLNYEDAYAVRLKATPTYCANGIFVGPPPGSAPYAGAHHITVRNNLVHHWPGGGIGATKADYFTVDHNTVHSNAWYSIFANSGITTLTPINADDGTGYKHFFTNNLVYNNQSFIPWRQYGKLSDGNGIIVDSTLGTEAGGTRYKGRTLVANNIVINNGGSGIHSYKANGVDIINNTAYLNAASPALDYGSIGAWVSEDCNVLNNISYVRAGKSTNSTYKNINVLYDYNIYYNGTAPAVAGPHDLIADPLFVSPALTPADADFRLQAGSPAIASGTKNLAPKDDFTGKTRPPGLTPDRGAYKYRNPHKGY</sequence>
<dbReference type="PROSITE" id="PS51318">
    <property type="entry name" value="TAT"/>
    <property type="match status" value="1"/>
</dbReference>
<evidence type="ECO:0000256" key="4">
    <source>
        <dbReference type="ARBA" id="ARBA00022723"/>
    </source>
</evidence>
<keyword evidence="7" id="KW-0456">Lyase</keyword>
<evidence type="ECO:0000256" key="6">
    <source>
        <dbReference type="ARBA" id="ARBA00022837"/>
    </source>
</evidence>
<dbReference type="AlphaFoldDB" id="A0AB39YLU8"/>
<reference evidence="11" key="1">
    <citation type="submission" date="2024-07" db="EMBL/GenBank/DDBJ databases">
        <authorList>
            <person name="Li J."/>
            <person name="Wei H."/>
            <person name="Ma J."/>
        </authorList>
    </citation>
    <scope>NUCLEOTIDE SEQUENCE</scope>
    <source>
        <strain evidence="11">AMU7</strain>
    </source>
</reference>
<dbReference type="InterPro" id="IPR011050">
    <property type="entry name" value="Pectin_lyase_fold/virulence"/>
</dbReference>
<dbReference type="SMART" id="SM00710">
    <property type="entry name" value="PbH1"/>
    <property type="match status" value="6"/>
</dbReference>
<dbReference type="RefSeq" id="WP_369745445.1">
    <property type="nucleotide sequence ID" value="NZ_CP165735.1"/>
</dbReference>
<name>A0AB39YLU8_9MICC</name>
<dbReference type="Pfam" id="PF13229">
    <property type="entry name" value="Beta_helix"/>
    <property type="match status" value="1"/>
</dbReference>
<dbReference type="GO" id="GO:0005576">
    <property type="term" value="C:extracellular region"/>
    <property type="evidence" value="ECO:0007669"/>
    <property type="project" value="UniProtKB-SubCell"/>
</dbReference>
<dbReference type="InterPro" id="IPR006311">
    <property type="entry name" value="TAT_signal"/>
</dbReference>
<dbReference type="GO" id="GO:0016837">
    <property type="term" value="F:carbon-oxygen lyase activity, acting on polysaccharides"/>
    <property type="evidence" value="ECO:0007669"/>
    <property type="project" value="TreeGrafter"/>
</dbReference>
<evidence type="ECO:0000256" key="9">
    <source>
        <dbReference type="SAM" id="MobiDB-lite"/>
    </source>
</evidence>
<dbReference type="InterPro" id="IPR059226">
    <property type="entry name" value="Choice_anch_Q_dom"/>
</dbReference>
<evidence type="ECO:0000256" key="3">
    <source>
        <dbReference type="ARBA" id="ARBA00022525"/>
    </source>
</evidence>
<dbReference type="PANTHER" id="PTHR40088:SF1">
    <property type="entry name" value="PECTATE LYASE PEL9"/>
    <property type="match status" value="1"/>
</dbReference>
<dbReference type="InterPro" id="IPR006626">
    <property type="entry name" value="PbH1"/>
</dbReference>
<feature type="region of interest" description="Disordered" evidence="9">
    <location>
        <begin position="441"/>
        <end position="477"/>
    </location>
</feature>
<gene>
    <name evidence="11" type="ORF">ABQM86_20510</name>
</gene>
<evidence type="ECO:0000259" key="10">
    <source>
        <dbReference type="Pfam" id="PF13229"/>
    </source>
</evidence>
<evidence type="ECO:0000256" key="5">
    <source>
        <dbReference type="ARBA" id="ARBA00022729"/>
    </source>
</evidence>
<keyword evidence="5" id="KW-0732">Signal</keyword>
<protein>
    <submittedName>
        <fullName evidence="11">Choice-of-anchor Q domain-containing protein</fullName>
    </submittedName>
</protein>
<feature type="domain" description="Right handed beta helix" evidence="10">
    <location>
        <begin position="147"/>
        <end position="357"/>
    </location>
</feature>
<evidence type="ECO:0000256" key="7">
    <source>
        <dbReference type="ARBA" id="ARBA00023239"/>
    </source>
</evidence>
<evidence type="ECO:0000313" key="11">
    <source>
        <dbReference type="EMBL" id="XDV71310.1"/>
    </source>
</evidence>
<dbReference type="Gene3D" id="2.160.20.10">
    <property type="entry name" value="Single-stranded right-handed beta-helix, Pectin lyase-like"/>
    <property type="match status" value="1"/>
</dbReference>
<organism evidence="11">
    <name type="scientific">Paenarthrobacter sp. AMU7</name>
    <dbReference type="NCBI Taxonomy" id="3162492"/>
    <lineage>
        <taxon>Bacteria</taxon>
        <taxon>Bacillati</taxon>
        <taxon>Actinomycetota</taxon>
        <taxon>Actinomycetes</taxon>
        <taxon>Micrococcales</taxon>
        <taxon>Micrococcaceae</taxon>
        <taxon>Paenarthrobacter</taxon>
    </lineage>
</organism>
<dbReference type="NCBIfam" id="NF041518">
    <property type="entry name" value="choice_anch_Q"/>
    <property type="match status" value="1"/>
</dbReference>
<evidence type="ECO:0000256" key="2">
    <source>
        <dbReference type="ARBA" id="ARBA00004613"/>
    </source>
</evidence>
<comment type="subcellular location">
    <subcellularLocation>
        <location evidence="2">Secreted</location>
    </subcellularLocation>
</comment>
<keyword evidence="4" id="KW-0479">Metal-binding</keyword>
<dbReference type="InterPro" id="IPR052052">
    <property type="entry name" value="Polysaccharide_Lyase_9"/>
</dbReference>
<proteinExistence type="inferred from homology"/>
<evidence type="ECO:0000256" key="8">
    <source>
        <dbReference type="ARBA" id="ARBA00038263"/>
    </source>
</evidence>
<keyword evidence="6" id="KW-0106">Calcium</keyword>
<evidence type="ECO:0000256" key="1">
    <source>
        <dbReference type="ARBA" id="ARBA00001913"/>
    </source>
</evidence>